<gene>
    <name evidence="7" type="ORF">CSW50_13005</name>
</gene>
<dbReference type="InterPro" id="IPR011611">
    <property type="entry name" value="PfkB_dom"/>
</dbReference>
<comment type="similarity">
    <text evidence="1">Belongs to the carbohydrate kinase PfkB family.</text>
</comment>
<accession>A0A430QWC8</accession>
<dbReference type="AlphaFoldDB" id="A0A430QWC8"/>
<dbReference type="Proteomes" id="UP000288082">
    <property type="component" value="Unassembled WGS sequence"/>
</dbReference>
<dbReference type="InterPro" id="IPR023314">
    <property type="entry name" value="Myo_inos_IolC-like_sf"/>
</dbReference>
<reference evidence="7 8" key="1">
    <citation type="journal article" date="2019" name="Extremophiles">
        <title>Biogeography of thermophiles and predominance of Thermus scotoductus in domestic water heaters.</title>
        <authorList>
            <person name="Wilpiszeski R.L."/>
            <person name="Zhang Z."/>
            <person name="House C.H."/>
        </authorList>
    </citation>
    <scope>NUCLEOTIDE SEQUENCE [LARGE SCALE GENOMIC DNA]</scope>
    <source>
        <strain evidence="7 8">38_S38</strain>
    </source>
</reference>
<dbReference type="GO" id="GO:0005524">
    <property type="term" value="F:ATP binding"/>
    <property type="evidence" value="ECO:0007669"/>
    <property type="project" value="UniProtKB-KW"/>
</dbReference>
<dbReference type="Gene3D" id="3.40.1190.20">
    <property type="match status" value="1"/>
</dbReference>
<evidence type="ECO:0000259" key="6">
    <source>
        <dbReference type="Pfam" id="PF00294"/>
    </source>
</evidence>
<evidence type="ECO:0000256" key="2">
    <source>
        <dbReference type="ARBA" id="ARBA00022679"/>
    </source>
</evidence>
<comment type="caution">
    <text evidence="7">The sequence shown here is derived from an EMBL/GenBank/DDBJ whole genome shotgun (WGS) entry which is preliminary data.</text>
</comment>
<feature type="domain" description="Carbohydrate kinase PfkB" evidence="6">
    <location>
        <begin position="6"/>
        <end position="316"/>
    </location>
</feature>
<keyword evidence="2" id="KW-0808">Transferase</keyword>
<evidence type="ECO:0000256" key="3">
    <source>
        <dbReference type="ARBA" id="ARBA00022741"/>
    </source>
</evidence>
<keyword evidence="5" id="KW-0067">ATP-binding</keyword>
<dbReference type="Pfam" id="PF00294">
    <property type="entry name" value="PfkB"/>
    <property type="match status" value="1"/>
</dbReference>
<keyword evidence="3" id="KW-0547">Nucleotide-binding</keyword>
<name>A0A430QWC8_THESC</name>
<dbReference type="Gene3D" id="2.20.150.10">
    <property type="entry name" value="putative 5-dehydro-2- deoxygluconokinase"/>
    <property type="match status" value="1"/>
</dbReference>
<evidence type="ECO:0000256" key="4">
    <source>
        <dbReference type="ARBA" id="ARBA00022777"/>
    </source>
</evidence>
<proteinExistence type="inferred from homology"/>
<organism evidence="7 8">
    <name type="scientific">Thermus scotoductus</name>
    <dbReference type="NCBI Taxonomy" id="37636"/>
    <lineage>
        <taxon>Bacteria</taxon>
        <taxon>Thermotogati</taxon>
        <taxon>Deinococcota</taxon>
        <taxon>Deinococci</taxon>
        <taxon>Thermales</taxon>
        <taxon>Thermaceae</taxon>
        <taxon>Thermus</taxon>
    </lineage>
</organism>
<protein>
    <submittedName>
        <fullName evidence="7">Carbohydrate kinase</fullName>
    </submittedName>
</protein>
<evidence type="ECO:0000313" key="7">
    <source>
        <dbReference type="EMBL" id="RTG99374.1"/>
    </source>
</evidence>
<dbReference type="EMBL" id="PELM01000469">
    <property type="protein sequence ID" value="RTG99374.1"/>
    <property type="molecule type" value="Genomic_DNA"/>
</dbReference>
<evidence type="ECO:0000256" key="1">
    <source>
        <dbReference type="ARBA" id="ARBA00010688"/>
    </source>
</evidence>
<dbReference type="CDD" id="cd01166">
    <property type="entry name" value="KdgK"/>
    <property type="match status" value="1"/>
</dbReference>
<dbReference type="PANTHER" id="PTHR43085:SF49">
    <property type="entry name" value="5-DEHYDRO-2-DEOXYGLUCONOKINASE"/>
    <property type="match status" value="1"/>
</dbReference>
<dbReference type="SUPFAM" id="SSF53613">
    <property type="entry name" value="Ribokinase-like"/>
    <property type="match status" value="1"/>
</dbReference>
<keyword evidence="4 7" id="KW-0418">Kinase</keyword>
<sequence length="334" mass="35129">MAAWDLVAVGRLSLDLYALEETPKPATRAFGAFIGGNPLNVAVGASRLGLRAALVSAVGEDPVGEFILARLAAEGVDIAYVFTKPGFLTPAVVLFREPGGVYPLTFYRERAPDAALTLAELDGVPIEATRVLFVSGSALAREPTRSAVFALAERARRAGVAVYLDLDFRPTLWHDPRAYGVVVRSFLPWVHVAIGGVKEIKALRPGAVRVVAHQGTEPEVEGDLEGAIREALGAGLEALVIKGGEKGSGVRFPDGMGLWVEAFAVPVVTPLGAGDAFAAGLVWARLSGLGWREALTVANAAGALVASRLACADAAPRREELLDFLRERGVYVGA</sequence>
<dbReference type="PANTHER" id="PTHR43085">
    <property type="entry name" value="HEXOKINASE FAMILY MEMBER"/>
    <property type="match status" value="1"/>
</dbReference>
<dbReference type="RefSeq" id="WP_126187993.1">
    <property type="nucleotide sequence ID" value="NZ_PELM01000469.1"/>
</dbReference>
<evidence type="ECO:0000313" key="8">
    <source>
        <dbReference type="Proteomes" id="UP000288082"/>
    </source>
</evidence>
<dbReference type="InterPro" id="IPR050306">
    <property type="entry name" value="PfkB_Carbo_kinase"/>
</dbReference>
<evidence type="ECO:0000256" key="5">
    <source>
        <dbReference type="ARBA" id="ARBA00022840"/>
    </source>
</evidence>
<dbReference type="InterPro" id="IPR029056">
    <property type="entry name" value="Ribokinase-like"/>
</dbReference>
<dbReference type="GO" id="GO:0016301">
    <property type="term" value="F:kinase activity"/>
    <property type="evidence" value="ECO:0007669"/>
    <property type="project" value="UniProtKB-KW"/>
</dbReference>